<evidence type="ECO:0000256" key="5">
    <source>
        <dbReference type="ARBA" id="ARBA00022801"/>
    </source>
</evidence>
<sequence>MSLGSVGPPPLSQRQAFGLLVGNGFLAFTRALANRKDPLLDAPEAIRARIRSVSLSTAACSLTTLFILLHFVANPSTALPSETSLGLVTHALRLMGYWPVGHIEALNALSLTALLFAGPLYECLLIDGLWIQWRRLQPLSHLWTEWPAWRNLVAGPVTEECLFRSAAVPLLLLAGSNLRSIIFLSPVVFGLAHVNHFYEFRVTHPETPLGVAVARSVLQFSYTSIFGAYATFVYLRTGSLLAAVSIHALCNSLGLPRFWGLLNHSPLALTGLVLS</sequence>
<keyword evidence="6" id="KW-0256">Endoplasmic reticulum</keyword>
<dbReference type="GO" id="GO:0071586">
    <property type="term" value="P:CAAX-box protein processing"/>
    <property type="evidence" value="ECO:0007669"/>
    <property type="project" value="InterPro"/>
</dbReference>
<accession>A0AB34FSA5</accession>
<evidence type="ECO:0000259" key="12">
    <source>
        <dbReference type="Pfam" id="PF02517"/>
    </source>
</evidence>
<evidence type="ECO:0000256" key="8">
    <source>
        <dbReference type="ARBA" id="ARBA00023136"/>
    </source>
</evidence>
<keyword evidence="3" id="KW-0645">Protease</keyword>
<feature type="transmembrane region" description="Helical" evidence="11">
    <location>
        <begin position="108"/>
        <end position="131"/>
    </location>
</feature>
<protein>
    <recommendedName>
        <fullName evidence="10">intramembrane prenyl-peptidase Rce1</fullName>
        <ecNumber evidence="10">3.4.26.1</ecNumber>
    </recommendedName>
</protein>
<dbReference type="GO" id="GO:0004222">
    <property type="term" value="F:metalloendopeptidase activity"/>
    <property type="evidence" value="ECO:0007669"/>
    <property type="project" value="InterPro"/>
</dbReference>
<dbReference type="EC" id="3.4.26.1" evidence="10"/>
<keyword evidence="4 11" id="KW-0812">Transmembrane</keyword>
<dbReference type="GO" id="GO:0005789">
    <property type="term" value="C:endoplasmic reticulum membrane"/>
    <property type="evidence" value="ECO:0007669"/>
    <property type="project" value="UniProtKB-SubCell"/>
</dbReference>
<dbReference type="PANTHER" id="PTHR13046:SF0">
    <property type="entry name" value="CAAX PRENYL PROTEASE 2"/>
    <property type="match status" value="1"/>
</dbReference>
<evidence type="ECO:0000256" key="2">
    <source>
        <dbReference type="ARBA" id="ARBA00006897"/>
    </source>
</evidence>
<evidence type="ECO:0000256" key="10">
    <source>
        <dbReference type="ARBA" id="ARBA00049729"/>
    </source>
</evidence>
<comment type="caution">
    <text evidence="13">The sequence shown here is derived from an EMBL/GenBank/DDBJ whole genome shotgun (WGS) entry which is preliminary data.</text>
</comment>
<comment type="similarity">
    <text evidence="2">Belongs to the peptidase U48 family.</text>
</comment>
<name>A0AB34FSA5_9HYPO</name>
<organism evidence="13 14">
    <name type="scientific">Purpureocillium lavendulum</name>
    <dbReference type="NCBI Taxonomy" id="1247861"/>
    <lineage>
        <taxon>Eukaryota</taxon>
        <taxon>Fungi</taxon>
        <taxon>Dikarya</taxon>
        <taxon>Ascomycota</taxon>
        <taxon>Pezizomycotina</taxon>
        <taxon>Sordariomycetes</taxon>
        <taxon>Hypocreomycetidae</taxon>
        <taxon>Hypocreales</taxon>
        <taxon>Ophiocordycipitaceae</taxon>
        <taxon>Purpureocillium</taxon>
    </lineage>
</organism>
<feature type="transmembrane region" description="Helical" evidence="11">
    <location>
        <begin position="53"/>
        <end position="73"/>
    </location>
</feature>
<dbReference type="InterPro" id="IPR039731">
    <property type="entry name" value="Rce1"/>
</dbReference>
<gene>
    <name evidence="13" type="primary">RCE1</name>
    <name evidence="13" type="ORF">O9K51_05242</name>
</gene>
<evidence type="ECO:0000313" key="13">
    <source>
        <dbReference type="EMBL" id="KAJ6441691.1"/>
    </source>
</evidence>
<keyword evidence="5" id="KW-0378">Hydrolase</keyword>
<reference evidence="13" key="1">
    <citation type="submission" date="2023-01" db="EMBL/GenBank/DDBJ databases">
        <title>The growth and conidiation of Purpureocillium lavendulum are regulated by nitrogen source and histone H3K14 acetylation.</title>
        <authorList>
            <person name="Tang P."/>
            <person name="Han J."/>
            <person name="Zhang C."/>
            <person name="Tang P."/>
            <person name="Qi F."/>
            <person name="Zhang K."/>
            <person name="Liang L."/>
        </authorList>
    </citation>
    <scope>NUCLEOTIDE SEQUENCE</scope>
    <source>
        <strain evidence="13">YMF1.00683</strain>
    </source>
</reference>
<dbReference type="InterPro" id="IPR003675">
    <property type="entry name" value="Rce1/LyrA-like_dom"/>
</dbReference>
<dbReference type="Pfam" id="PF02517">
    <property type="entry name" value="Rce1-like"/>
    <property type="match status" value="1"/>
</dbReference>
<evidence type="ECO:0000256" key="4">
    <source>
        <dbReference type="ARBA" id="ARBA00022692"/>
    </source>
</evidence>
<comment type="subcellular location">
    <subcellularLocation>
        <location evidence="1">Endoplasmic reticulum membrane</location>
        <topology evidence="1">Multi-pass membrane protein</topology>
    </subcellularLocation>
</comment>
<dbReference type="PANTHER" id="PTHR13046">
    <property type="entry name" value="PROTEASE U48 CAAX PRENYL PROTEASE RCE1"/>
    <property type="match status" value="1"/>
</dbReference>
<dbReference type="AlphaFoldDB" id="A0AB34FSA5"/>
<evidence type="ECO:0000256" key="1">
    <source>
        <dbReference type="ARBA" id="ARBA00004477"/>
    </source>
</evidence>
<proteinExistence type="inferred from homology"/>
<comment type="catalytic activity">
    <reaction evidence="9">
        <text>Hydrolyzes the peptide bond -P2-(S-farnesyl or geranylgeranyl)C-P1'-P2'-P3'-COOH where P1' and P2' are amino acids with aliphatic sidechains and P3' is any C-terminal residue.</text>
        <dbReference type="EC" id="3.4.26.1"/>
    </reaction>
</comment>
<evidence type="ECO:0000256" key="3">
    <source>
        <dbReference type="ARBA" id="ARBA00022670"/>
    </source>
</evidence>
<feature type="transmembrane region" description="Helical" evidence="11">
    <location>
        <begin position="15"/>
        <end position="33"/>
    </location>
</feature>
<keyword evidence="7 11" id="KW-1133">Transmembrane helix</keyword>
<feature type="domain" description="CAAX prenyl protease 2/Lysostaphin resistance protein A-like" evidence="12">
    <location>
        <begin position="146"/>
        <end position="252"/>
    </location>
</feature>
<feature type="transmembrane region" description="Helical" evidence="11">
    <location>
        <begin position="170"/>
        <end position="192"/>
    </location>
</feature>
<evidence type="ECO:0000313" key="14">
    <source>
        <dbReference type="Proteomes" id="UP001163105"/>
    </source>
</evidence>
<dbReference type="EMBL" id="JAQHRD010000004">
    <property type="protein sequence ID" value="KAJ6441691.1"/>
    <property type="molecule type" value="Genomic_DNA"/>
</dbReference>
<evidence type="ECO:0000256" key="7">
    <source>
        <dbReference type="ARBA" id="ARBA00022989"/>
    </source>
</evidence>
<keyword evidence="8 11" id="KW-0472">Membrane</keyword>
<evidence type="ECO:0000256" key="11">
    <source>
        <dbReference type="SAM" id="Phobius"/>
    </source>
</evidence>
<feature type="transmembrane region" description="Helical" evidence="11">
    <location>
        <begin position="212"/>
        <end position="235"/>
    </location>
</feature>
<dbReference type="Proteomes" id="UP001163105">
    <property type="component" value="Unassembled WGS sequence"/>
</dbReference>
<evidence type="ECO:0000256" key="6">
    <source>
        <dbReference type="ARBA" id="ARBA00022824"/>
    </source>
</evidence>
<evidence type="ECO:0000256" key="9">
    <source>
        <dbReference type="ARBA" id="ARBA00047280"/>
    </source>
</evidence>
<keyword evidence="14" id="KW-1185">Reference proteome</keyword>